<name>A0A2W5V050_9CAUL</name>
<dbReference type="InterPro" id="IPR003154">
    <property type="entry name" value="S1/P1nuclease"/>
</dbReference>
<protein>
    <submittedName>
        <fullName evidence="8">S1/P1 nuclease</fullName>
    </submittedName>
</protein>
<dbReference type="EMBL" id="QFQZ01000045">
    <property type="protein sequence ID" value="PZR33250.1"/>
    <property type="molecule type" value="Genomic_DNA"/>
</dbReference>
<keyword evidence="6" id="KW-0325">Glycoprotein</keyword>
<dbReference type="PANTHER" id="PTHR33146:SF10">
    <property type="entry name" value="STRAND-SPECIFIC NUCLEASE, PUTATIVE-RELATED"/>
    <property type="match status" value="1"/>
</dbReference>
<reference evidence="8 9" key="1">
    <citation type="submission" date="2017-08" db="EMBL/GenBank/DDBJ databases">
        <title>Infants hospitalized years apart are colonized by the same room-sourced microbial strains.</title>
        <authorList>
            <person name="Brooks B."/>
            <person name="Olm M.R."/>
            <person name="Firek B.A."/>
            <person name="Baker R."/>
            <person name="Thomas B.C."/>
            <person name="Morowitz M.J."/>
            <person name="Banfield J.F."/>
        </authorList>
    </citation>
    <scope>NUCLEOTIDE SEQUENCE [LARGE SCALE GENOMIC DNA]</scope>
    <source>
        <strain evidence="8">S2_003_000_R2_4</strain>
    </source>
</reference>
<evidence type="ECO:0000256" key="7">
    <source>
        <dbReference type="SAM" id="SignalP"/>
    </source>
</evidence>
<proteinExistence type="predicted"/>
<evidence type="ECO:0000256" key="1">
    <source>
        <dbReference type="ARBA" id="ARBA00022722"/>
    </source>
</evidence>
<feature type="chain" id="PRO_5015878168" evidence="7">
    <location>
        <begin position="23"/>
        <end position="307"/>
    </location>
</feature>
<dbReference type="Pfam" id="PF02265">
    <property type="entry name" value="S1-P1_nuclease"/>
    <property type="match status" value="1"/>
</dbReference>
<evidence type="ECO:0000313" key="8">
    <source>
        <dbReference type="EMBL" id="PZR33250.1"/>
    </source>
</evidence>
<evidence type="ECO:0000256" key="2">
    <source>
        <dbReference type="ARBA" id="ARBA00022723"/>
    </source>
</evidence>
<dbReference type="SUPFAM" id="SSF48537">
    <property type="entry name" value="Phospholipase C/P1 nuclease"/>
    <property type="match status" value="1"/>
</dbReference>
<keyword evidence="3" id="KW-0255">Endonuclease</keyword>
<dbReference type="PANTHER" id="PTHR33146">
    <property type="entry name" value="ENDONUCLEASE 4"/>
    <property type="match status" value="1"/>
</dbReference>
<dbReference type="RefSeq" id="WP_304279210.1">
    <property type="nucleotide sequence ID" value="NZ_QFQZ01000045.1"/>
</dbReference>
<keyword evidence="4" id="KW-0378">Hydrolase</keyword>
<keyword evidence="1" id="KW-0540">Nuclease</keyword>
<dbReference type="GO" id="GO:0006308">
    <property type="term" value="P:DNA catabolic process"/>
    <property type="evidence" value="ECO:0007669"/>
    <property type="project" value="InterPro"/>
</dbReference>
<organism evidence="8 9">
    <name type="scientific">Caulobacter segnis</name>
    <dbReference type="NCBI Taxonomy" id="88688"/>
    <lineage>
        <taxon>Bacteria</taxon>
        <taxon>Pseudomonadati</taxon>
        <taxon>Pseudomonadota</taxon>
        <taxon>Alphaproteobacteria</taxon>
        <taxon>Caulobacterales</taxon>
        <taxon>Caulobacteraceae</taxon>
        <taxon>Caulobacter</taxon>
    </lineage>
</organism>
<comment type="caution">
    <text evidence="8">The sequence shown here is derived from an EMBL/GenBank/DDBJ whole genome shotgun (WGS) entry which is preliminary data.</text>
</comment>
<dbReference type="GO" id="GO:0003676">
    <property type="term" value="F:nucleic acid binding"/>
    <property type="evidence" value="ECO:0007669"/>
    <property type="project" value="InterPro"/>
</dbReference>
<dbReference type="Gene3D" id="1.10.575.10">
    <property type="entry name" value="P1 Nuclease"/>
    <property type="match status" value="1"/>
</dbReference>
<dbReference type="GO" id="GO:0046872">
    <property type="term" value="F:metal ion binding"/>
    <property type="evidence" value="ECO:0007669"/>
    <property type="project" value="UniProtKB-KW"/>
</dbReference>
<dbReference type="GO" id="GO:0004519">
    <property type="term" value="F:endonuclease activity"/>
    <property type="evidence" value="ECO:0007669"/>
    <property type="project" value="UniProtKB-KW"/>
</dbReference>
<keyword evidence="2" id="KW-0479">Metal-binding</keyword>
<dbReference type="Proteomes" id="UP000249393">
    <property type="component" value="Unassembled WGS sequence"/>
</dbReference>
<evidence type="ECO:0000256" key="6">
    <source>
        <dbReference type="ARBA" id="ARBA00023180"/>
    </source>
</evidence>
<evidence type="ECO:0000256" key="3">
    <source>
        <dbReference type="ARBA" id="ARBA00022759"/>
    </source>
</evidence>
<dbReference type="AlphaFoldDB" id="A0A2W5V050"/>
<gene>
    <name evidence="8" type="ORF">DI526_14210</name>
</gene>
<keyword evidence="7" id="KW-0732">Signal</keyword>
<sequence>MKTTMLAIGLGASLLASAPAQAWNGRGHMMVAAVAWEEMTPKAKARAAALLRKNPNYGDWVKGVPAELADKVAFMNAATWPDDIRSTHQDDGYDPTVPQADDNVGYSDPYVHAYWHFTNIAFSIDATPVPPAPAVNAIERIKLFGATLAPSGDDDVQSYDLVWLAHLVGDMHQPLHATSRYSQAKKRGDNGGNGVFVCKTGQCGKGQKLHQFWDYGVGTSQDYGSVIAAAGKLPKAPASQRAINDPDAWLKESYQLARTKAYVDPIGPAKGPYVLTTRYRVEAGQTCETQVALAGARLADLLNTRFG</sequence>
<evidence type="ECO:0000256" key="4">
    <source>
        <dbReference type="ARBA" id="ARBA00022801"/>
    </source>
</evidence>
<keyword evidence="5" id="KW-1015">Disulfide bond</keyword>
<evidence type="ECO:0000256" key="5">
    <source>
        <dbReference type="ARBA" id="ARBA00023157"/>
    </source>
</evidence>
<dbReference type="InterPro" id="IPR008947">
    <property type="entry name" value="PLipase_C/P1_nuclease_dom_sf"/>
</dbReference>
<dbReference type="GO" id="GO:0016788">
    <property type="term" value="F:hydrolase activity, acting on ester bonds"/>
    <property type="evidence" value="ECO:0007669"/>
    <property type="project" value="InterPro"/>
</dbReference>
<evidence type="ECO:0000313" key="9">
    <source>
        <dbReference type="Proteomes" id="UP000249393"/>
    </source>
</evidence>
<feature type="signal peptide" evidence="7">
    <location>
        <begin position="1"/>
        <end position="22"/>
    </location>
</feature>
<dbReference type="CDD" id="cd11010">
    <property type="entry name" value="S1-P1_nuclease"/>
    <property type="match status" value="1"/>
</dbReference>
<accession>A0A2W5V050</accession>